<organism evidence="3 4">
    <name type="scientific">Streptomyces amakusaensis</name>
    <dbReference type="NCBI Taxonomy" id="67271"/>
    <lineage>
        <taxon>Bacteria</taxon>
        <taxon>Bacillati</taxon>
        <taxon>Actinomycetota</taxon>
        <taxon>Actinomycetes</taxon>
        <taxon>Kitasatosporales</taxon>
        <taxon>Streptomycetaceae</taxon>
        <taxon>Streptomyces</taxon>
    </lineage>
</organism>
<protein>
    <submittedName>
        <fullName evidence="3">Uncharacterized protein</fullName>
    </submittedName>
</protein>
<keyword evidence="4" id="KW-1185">Reference proteome</keyword>
<feature type="region of interest" description="Disordered" evidence="1">
    <location>
        <begin position="1"/>
        <end position="28"/>
    </location>
</feature>
<keyword evidence="2" id="KW-1133">Transmembrane helix</keyword>
<gene>
    <name evidence="3" type="ORF">ACFPRH_15975</name>
</gene>
<dbReference type="EMBL" id="JBHSKP010000009">
    <property type="protein sequence ID" value="MFC5153233.1"/>
    <property type="molecule type" value="Genomic_DNA"/>
</dbReference>
<feature type="region of interest" description="Disordered" evidence="1">
    <location>
        <begin position="57"/>
        <end position="143"/>
    </location>
</feature>
<comment type="caution">
    <text evidence="3">The sequence shown here is derived from an EMBL/GenBank/DDBJ whole genome shotgun (WGS) entry which is preliminary data.</text>
</comment>
<name>A0ABW0AHK5_9ACTN</name>
<feature type="compositionally biased region" description="Low complexity" evidence="1">
    <location>
        <begin position="1"/>
        <end position="16"/>
    </location>
</feature>
<accession>A0ABW0AHK5</accession>
<keyword evidence="2" id="KW-0472">Membrane</keyword>
<reference evidence="4" key="1">
    <citation type="journal article" date="2019" name="Int. J. Syst. Evol. Microbiol.">
        <title>The Global Catalogue of Microorganisms (GCM) 10K type strain sequencing project: providing services to taxonomists for standard genome sequencing and annotation.</title>
        <authorList>
            <consortium name="The Broad Institute Genomics Platform"/>
            <consortium name="The Broad Institute Genome Sequencing Center for Infectious Disease"/>
            <person name="Wu L."/>
            <person name="Ma J."/>
        </authorList>
    </citation>
    <scope>NUCLEOTIDE SEQUENCE [LARGE SCALE GENOMIC DNA]</scope>
    <source>
        <strain evidence="4">PCU 266</strain>
    </source>
</reference>
<evidence type="ECO:0000256" key="2">
    <source>
        <dbReference type="SAM" id="Phobius"/>
    </source>
</evidence>
<dbReference type="Proteomes" id="UP001596160">
    <property type="component" value="Unassembled WGS sequence"/>
</dbReference>
<keyword evidence="2" id="KW-0812">Transmembrane</keyword>
<evidence type="ECO:0000313" key="3">
    <source>
        <dbReference type="EMBL" id="MFC5153233.1"/>
    </source>
</evidence>
<evidence type="ECO:0000256" key="1">
    <source>
        <dbReference type="SAM" id="MobiDB-lite"/>
    </source>
</evidence>
<feature type="compositionally biased region" description="Basic and acidic residues" evidence="1">
    <location>
        <begin position="78"/>
        <end position="90"/>
    </location>
</feature>
<evidence type="ECO:0000313" key="4">
    <source>
        <dbReference type="Proteomes" id="UP001596160"/>
    </source>
</evidence>
<sequence>MSQQYPGQQPYPNHPGYGPPPPPPKKKLSTGATVAIVLGSVVGFFLILGIIGAALSDGEPTDEKPDTAKAPSAPPAAEKAEKAEKAEEPGKPASAEQSYGDGDYLVGEDIPAGTYTTPGAKKGPFEFCTITTKPSEGEMPQIKSANADERIIITLTKADGVLTVQGCEPLTPRK</sequence>
<dbReference type="RefSeq" id="WP_344479720.1">
    <property type="nucleotide sequence ID" value="NZ_BAAASB010000013.1"/>
</dbReference>
<feature type="compositionally biased region" description="Low complexity" evidence="1">
    <location>
        <begin position="68"/>
        <end position="77"/>
    </location>
</feature>
<proteinExistence type="predicted"/>
<feature type="transmembrane region" description="Helical" evidence="2">
    <location>
        <begin position="32"/>
        <end position="55"/>
    </location>
</feature>